<keyword evidence="1" id="KW-0812">Transmembrane</keyword>
<comment type="caution">
    <text evidence="2">The sequence shown here is derived from an EMBL/GenBank/DDBJ whole genome shotgun (WGS) entry which is preliminary data.</text>
</comment>
<evidence type="ECO:0000313" key="3">
    <source>
        <dbReference type="Proteomes" id="UP001279734"/>
    </source>
</evidence>
<evidence type="ECO:0000256" key="1">
    <source>
        <dbReference type="SAM" id="Phobius"/>
    </source>
</evidence>
<dbReference type="AlphaFoldDB" id="A0AAD3S5L0"/>
<name>A0AAD3S5L0_NEPGR</name>
<keyword evidence="3" id="KW-1185">Reference proteome</keyword>
<dbReference type="EMBL" id="BSYO01000005">
    <property type="protein sequence ID" value="GMH04796.1"/>
    <property type="molecule type" value="Genomic_DNA"/>
</dbReference>
<keyword evidence="1" id="KW-1133">Transmembrane helix</keyword>
<evidence type="ECO:0000313" key="2">
    <source>
        <dbReference type="EMBL" id="GMH04796.1"/>
    </source>
</evidence>
<reference evidence="2" key="1">
    <citation type="submission" date="2023-05" db="EMBL/GenBank/DDBJ databases">
        <title>Nepenthes gracilis genome sequencing.</title>
        <authorList>
            <person name="Fukushima K."/>
        </authorList>
    </citation>
    <scope>NUCLEOTIDE SEQUENCE</scope>
    <source>
        <strain evidence="2">SING2019-196</strain>
    </source>
</reference>
<proteinExistence type="predicted"/>
<dbReference type="Proteomes" id="UP001279734">
    <property type="component" value="Unassembled WGS sequence"/>
</dbReference>
<gene>
    <name evidence="2" type="ORF">Nepgr_006636</name>
</gene>
<protein>
    <submittedName>
        <fullName evidence="2">Uncharacterized protein</fullName>
    </submittedName>
</protein>
<organism evidence="2 3">
    <name type="scientific">Nepenthes gracilis</name>
    <name type="common">Slender pitcher plant</name>
    <dbReference type="NCBI Taxonomy" id="150966"/>
    <lineage>
        <taxon>Eukaryota</taxon>
        <taxon>Viridiplantae</taxon>
        <taxon>Streptophyta</taxon>
        <taxon>Embryophyta</taxon>
        <taxon>Tracheophyta</taxon>
        <taxon>Spermatophyta</taxon>
        <taxon>Magnoliopsida</taxon>
        <taxon>eudicotyledons</taxon>
        <taxon>Gunneridae</taxon>
        <taxon>Pentapetalae</taxon>
        <taxon>Caryophyllales</taxon>
        <taxon>Nepenthaceae</taxon>
        <taxon>Nepenthes</taxon>
    </lineage>
</organism>
<keyword evidence="1" id="KW-0472">Membrane</keyword>
<feature type="transmembrane region" description="Helical" evidence="1">
    <location>
        <begin position="236"/>
        <end position="259"/>
    </location>
</feature>
<accession>A0AAD3S5L0</accession>
<sequence length="261" mass="28405">MTNQPIQILCYLSIHFSYSSTASSASRKSLDQCNKQFLNANQGAESTTQLAALSIADFQPRQVHRHPTRRHCRSNTDICNTQNSLTQTRPWANAVQPMHTSAKQHHALATSLFCTNWPVGSAGQKTTRVSTLASQRLDWAVELSFDCCRVLLDGVEVCGLMRSWPESSIFAALHSGMFFIDDPTTELGASAVADWRIVVVLRLLSGYCSDSLVGKALENGGGSGLNGMGYAGVPSWLFHLEDLLGASSLLLLVGFLVVVRC</sequence>